<organism evidence="2 3">
    <name type="scientific">Pocillopora meandrina</name>
    <dbReference type="NCBI Taxonomy" id="46732"/>
    <lineage>
        <taxon>Eukaryota</taxon>
        <taxon>Metazoa</taxon>
        <taxon>Cnidaria</taxon>
        <taxon>Anthozoa</taxon>
        <taxon>Hexacorallia</taxon>
        <taxon>Scleractinia</taxon>
        <taxon>Astrocoeniina</taxon>
        <taxon>Pocilloporidae</taxon>
        <taxon>Pocillopora</taxon>
    </lineage>
</organism>
<protein>
    <recommendedName>
        <fullName evidence="1">Repulsive guidance molecule N-terminal domain-containing protein</fullName>
    </recommendedName>
</protein>
<accession>A0AAU9WV18</accession>
<reference evidence="2 3" key="1">
    <citation type="submission" date="2022-05" db="EMBL/GenBank/DDBJ databases">
        <authorList>
            <consortium name="Genoscope - CEA"/>
            <person name="William W."/>
        </authorList>
    </citation>
    <scope>NUCLEOTIDE SEQUENCE [LARGE SCALE GENOMIC DNA]</scope>
</reference>
<dbReference type="AlphaFoldDB" id="A0AAU9WV18"/>
<evidence type="ECO:0000313" key="2">
    <source>
        <dbReference type="EMBL" id="CAH3126644.1"/>
    </source>
</evidence>
<evidence type="ECO:0000259" key="1">
    <source>
        <dbReference type="Pfam" id="PF06535"/>
    </source>
</evidence>
<proteinExistence type="predicted"/>
<dbReference type="EMBL" id="CALNXJ010000022">
    <property type="protein sequence ID" value="CAH3126644.1"/>
    <property type="molecule type" value="Genomic_DNA"/>
</dbReference>
<keyword evidence="3" id="KW-1185">Reference proteome</keyword>
<gene>
    <name evidence="2" type="ORF">PMEA_00012612</name>
</gene>
<dbReference type="InterPro" id="IPR010536">
    <property type="entry name" value="RGM_N"/>
</dbReference>
<feature type="domain" description="Repulsive guidance molecule N-terminal" evidence="1">
    <location>
        <begin position="50"/>
        <end position="105"/>
    </location>
</feature>
<evidence type="ECO:0000313" key="3">
    <source>
        <dbReference type="Proteomes" id="UP001159428"/>
    </source>
</evidence>
<comment type="caution">
    <text evidence="2">The sequence shown here is derived from an EMBL/GenBank/DDBJ whole genome shotgun (WGS) entry which is preliminary data.</text>
</comment>
<name>A0AAU9WV18_9CNID</name>
<dbReference type="Proteomes" id="UP001159428">
    <property type="component" value="Unassembled WGS sequence"/>
</dbReference>
<dbReference type="Pfam" id="PF06535">
    <property type="entry name" value="RGM_N"/>
    <property type="match status" value="1"/>
</dbReference>
<sequence length="115" mass="12533">MTIELVYLRRNVAVLIILTAAVIFAVTAEGNEGDLFRSAQRGATYCDVAIKKCTAMYTKNLKDITSDEHVCLMLAAYKLCLVTDAASCTMDTTYHTLTTVVSQLFHGLCVDSSAN</sequence>